<comment type="caution">
    <text evidence="4">The sequence shown here is derived from an EMBL/GenBank/DDBJ whole genome shotgun (WGS) entry which is preliminary data.</text>
</comment>
<name>A0A2T4CTJ7_9GAMM</name>
<dbReference type="PRINTS" id="PR00326">
    <property type="entry name" value="GTP1OBG"/>
</dbReference>
<dbReference type="GO" id="GO:0005737">
    <property type="term" value="C:cytoplasm"/>
    <property type="evidence" value="ECO:0007669"/>
    <property type="project" value="TreeGrafter"/>
</dbReference>
<dbReference type="PROSITE" id="PS51710">
    <property type="entry name" value="G_OBG"/>
    <property type="match status" value="1"/>
</dbReference>
<keyword evidence="1" id="KW-0547">Nucleotide-binding</keyword>
<dbReference type="InterPro" id="IPR006073">
    <property type="entry name" value="GTP-bd"/>
</dbReference>
<accession>A0A2T4CTJ7</accession>
<dbReference type="InterPro" id="IPR027417">
    <property type="entry name" value="P-loop_NTPase"/>
</dbReference>
<dbReference type="SUPFAM" id="SSF52540">
    <property type="entry name" value="P-loop containing nucleoside triphosphate hydrolases"/>
    <property type="match status" value="1"/>
</dbReference>
<dbReference type="PANTHER" id="PTHR23305">
    <property type="entry name" value="OBG GTPASE FAMILY"/>
    <property type="match status" value="1"/>
</dbReference>
<organism evidence="4">
    <name type="scientific">Pseudidiomarina aestuarii</name>
    <dbReference type="NCBI Taxonomy" id="624146"/>
    <lineage>
        <taxon>Bacteria</taxon>
        <taxon>Pseudomonadati</taxon>
        <taxon>Pseudomonadota</taxon>
        <taxon>Gammaproteobacteria</taxon>
        <taxon>Alteromonadales</taxon>
        <taxon>Idiomarinaceae</taxon>
        <taxon>Pseudidiomarina</taxon>
    </lineage>
</organism>
<dbReference type="InterPro" id="IPR031167">
    <property type="entry name" value="G_OBG"/>
</dbReference>
<dbReference type="GO" id="GO:0016887">
    <property type="term" value="F:ATP hydrolysis activity"/>
    <property type="evidence" value="ECO:0007669"/>
    <property type="project" value="TreeGrafter"/>
</dbReference>
<evidence type="ECO:0000313" key="4">
    <source>
        <dbReference type="EMBL" id="PTB84893.1"/>
    </source>
</evidence>
<dbReference type="Pfam" id="PF01926">
    <property type="entry name" value="MMR_HSR1"/>
    <property type="match status" value="1"/>
</dbReference>
<reference evidence="4" key="1">
    <citation type="submission" date="2018-03" db="EMBL/GenBank/DDBJ databases">
        <title>Cross-interface Injection: A General Nanoliter Liquid Handling Method Applied to Single Cells Genome Amplification Automated Nanoliter Liquid Handling Applied to Single Cell Multiple Displacement Amplification.</title>
        <authorList>
            <person name="Yun J."/>
            <person name="Xu P."/>
            <person name="Xu J."/>
            <person name="Dai X."/>
            <person name="Wang Y."/>
            <person name="Zheng X."/>
            <person name="Cao C."/>
            <person name="Yi Q."/>
            <person name="Zhu Y."/>
            <person name="Wang L."/>
            <person name="Dong Z."/>
            <person name="Huang Y."/>
            <person name="Huang L."/>
            <person name="Du W."/>
        </authorList>
    </citation>
    <scope>NUCLEOTIDE SEQUENCE [LARGE SCALE GENOMIC DNA]</scope>
    <source>
        <strain evidence="4">Z-D3-2</strain>
    </source>
</reference>
<proteinExistence type="predicted"/>
<keyword evidence="2" id="KW-0460">Magnesium</keyword>
<dbReference type="PANTHER" id="PTHR23305:SF18">
    <property type="entry name" value="OBG-TYPE G DOMAIN-CONTAINING PROTEIN"/>
    <property type="match status" value="1"/>
</dbReference>
<evidence type="ECO:0000256" key="1">
    <source>
        <dbReference type="ARBA" id="ARBA00022741"/>
    </source>
</evidence>
<evidence type="ECO:0000259" key="3">
    <source>
        <dbReference type="PROSITE" id="PS51710"/>
    </source>
</evidence>
<sequence>MGFKCGIVGLPNVGKSTLFNALTKAGIEAANFPFCTIEPN</sequence>
<gene>
    <name evidence="4" type="primary">ychF</name>
    <name evidence="4" type="ORF">C9940_05670</name>
</gene>
<dbReference type="GO" id="GO:0005525">
    <property type="term" value="F:GTP binding"/>
    <property type="evidence" value="ECO:0007669"/>
    <property type="project" value="InterPro"/>
</dbReference>
<dbReference type="AlphaFoldDB" id="A0A2T4CTJ7"/>
<feature type="domain" description="OBG-type G" evidence="3">
    <location>
        <begin position="3"/>
        <end position="40"/>
    </location>
</feature>
<protein>
    <submittedName>
        <fullName evidence="4">Redox-regulated ATPase YchF</fullName>
    </submittedName>
</protein>
<dbReference type="Gene3D" id="3.40.50.300">
    <property type="entry name" value="P-loop containing nucleotide triphosphate hydrolases"/>
    <property type="match status" value="1"/>
</dbReference>
<evidence type="ECO:0000256" key="2">
    <source>
        <dbReference type="ARBA" id="ARBA00022842"/>
    </source>
</evidence>
<feature type="non-terminal residue" evidence="4">
    <location>
        <position position="40"/>
    </location>
</feature>
<dbReference type="EMBL" id="PYVN01000147">
    <property type="protein sequence ID" value="PTB84893.1"/>
    <property type="molecule type" value="Genomic_DNA"/>
</dbReference>